<dbReference type="SUPFAM" id="SSF52540">
    <property type="entry name" value="P-loop containing nucleoside triphosphate hydrolases"/>
    <property type="match status" value="1"/>
</dbReference>
<dbReference type="InterPro" id="IPR027417">
    <property type="entry name" value="P-loop_NTPase"/>
</dbReference>
<dbReference type="InterPro" id="IPR003593">
    <property type="entry name" value="AAA+_ATPase"/>
</dbReference>
<evidence type="ECO:0000256" key="3">
    <source>
        <dbReference type="ARBA" id="ARBA00022840"/>
    </source>
</evidence>
<dbReference type="SMART" id="SM00382">
    <property type="entry name" value="AAA"/>
    <property type="match status" value="1"/>
</dbReference>
<dbReference type="AlphaFoldDB" id="A0A9X2YAD6"/>
<evidence type="ECO:0000256" key="4">
    <source>
        <dbReference type="SAM" id="MobiDB-lite"/>
    </source>
</evidence>
<name>A0A9X2YAD6_9MYCO</name>
<evidence type="ECO:0000256" key="2">
    <source>
        <dbReference type="ARBA" id="ARBA00022741"/>
    </source>
</evidence>
<organism evidence="6 9">
    <name type="scientific">Mycolicibacterium rufum</name>
    <dbReference type="NCBI Taxonomy" id="318424"/>
    <lineage>
        <taxon>Bacteria</taxon>
        <taxon>Bacillati</taxon>
        <taxon>Actinomycetota</taxon>
        <taxon>Actinomycetes</taxon>
        <taxon>Mycobacteriales</taxon>
        <taxon>Mycobacteriaceae</taxon>
        <taxon>Mycolicibacterium</taxon>
    </lineage>
</organism>
<evidence type="ECO:0000313" key="8">
    <source>
        <dbReference type="Proteomes" id="UP001055159"/>
    </source>
</evidence>
<protein>
    <submittedName>
        <fullName evidence="6">AAA family ATPase</fullName>
    </submittedName>
    <submittedName>
        <fullName evidence="7">ATP-binding protein</fullName>
    </submittedName>
</protein>
<feature type="domain" description="AAA+ ATPase" evidence="5">
    <location>
        <begin position="472"/>
        <end position="604"/>
    </location>
</feature>
<accession>A0A9X2YAD6</accession>
<dbReference type="Pfam" id="PF00004">
    <property type="entry name" value="AAA"/>
    <property type="match status" value="1"/>
</dbReference>
<dbReference type="PANTHER" id="PTHR23073">
    <property type="entry name" value="26S PROTEASOME REGULATORY SUBUNIT"/>
    <property type="match status" value="1"/>
</dbReference>
<dbReference type="Pfam" id="PF22977">
    <property type="entry name" value="WHD"/>
    <property type="match status" value="1"/>
</dbReference>
<dbReference type="InterPro" id="IPR054472">
    <property type="entry name" value="WHD"/>
</dbReference>
<dbReference type="GO" id="GO:0005524">
    <property type="term" value="F:ATP binding"/>
    <property type="evidence" value="ECO:0007669"/>
    <property type="project" value="UniProtKB-KW"/>
</dbReference>
<comment type="similarity">
    <text evidence="1">Belongs to the AAA ATPase family.</text>
</comment>
<sequence>MTRPALGAAEWEAANGDFLAASLAWLRLLLQRRRDPAEQPPSPSAIPHRGGRMGRLFGRDEHESPQLALPVRASISDDEIANAAARVAHTEQCTPPPALVELAARLGLSRFERDILLLCAALDLDPSVADLCARAHGNDHMRYPTFGLALEMLPDPAWDAVAPRGGLRYWKLVEITQRSGEGLISAALRADERIVNYVKGLNDLDDRLSPVVTSLDSSAAAQLPDSQQVLAQRIEREWTLGPTGTPTVQLAGLDPAGKRLVAAHAARRCGLLAYRLPADLIPTQPTDLDNLARLWERESALLPVALYIDAEDIDDENAAARTPISRFLTRIGGQCALAVRESWSDVGRGSVVLDVEAPSATERAEAWQASLAEGTDMGAIDALSAQFALQICDIAEIASMSDDSADAWHECRARTRPRLDALARRLEPRVDWDDIVLPEAARTLLERVAAQVSHRTTVYDDWGFGRRINRGLGVSVLFAGPSGTGKTMAAEVLASRLKLDLYRIDLSAVVSKYIGETEKNLRKLFDAGESGGAILLFDEADSIFGKRSQVKDAHDRYANIEINYLLQRMEAYHGLAILATNMRGALDPAFLRRLRFVVEFTFPDVGQRRQIWVKSFPSDAPVADLDFDRLAQLPVSGGMARNIAVNAAFLAAAADGRITMANVLTAARMEFEKLELPIRDREFALSTVGA</sequence>
<dbReference type="GO" id="GO:0016887">
    <property type="term" value="F:ATP hydrolysis activity"/>
    <property type="evidence" value="ECO:0007669"/>
    <property type="project" value="InterPro"/>
</dbReference>
<dbReference type="EMBL" id="CP092427">
    <property type="protein sequence ID" value="ULP37991.1"/>
    <property type="molecule type" value="Genomic_DNA"/>
</dbReference>
<gene>
    <name evidence="6" type="ORF">H7H73_06015</name>
    <name evidence="7" type="ORF">MJO55_06065</name>
</gene>
<keyword evidence="3 7" id="KW-0067">ATP-binding</keyword>
<dbReference type="RefSeq" id="WP_043406051.1">
    <property type="nucleotide sequence ID" value="NZ_CP092427.2"/>
</dbReference>
<evidence type="ECO:0000259" key="5">
    <source>
        <dbReference type="SMART" id="SM00382"/>
    </source>
</evidence>
<dbReference type="Proteomes" id="UP001140272">
    <property type="component" value="Unassembled WGS sequence"/>
</dbReference>
<reference evidence="6" key="2">
    <citation type="journal article" date="2022" name="BMC Genomics">
        <title>Comparative genome analysis of mycobacteria focusing on tRNA and non-coding RNA.</title>
        <authorList>
            <person name="Behra P.R.K."/>
            <person name="Pettersson B.M.F."/>
            <person name="Ramesh M."/>
            <person name="Das S."/>
            <person name="Dasgupta S."/>
            <person name="Kirsebom L.A."/>
        </authorList>
    </citation>
    <scope>NUCLEOTIDE SEQUENCE</scope>
    <source>
        <strain evidence="6">DSM 45406</strain>
    </source>
</reference>
<dbReference type="Proteomes" id="UP001055159">
    <property type="component" value="Chromosome"/>
</dbReference>
<keyword evidence="2" id="KW-0547">Nucleotide-binding</keyword>
<feature type="region of interest" description="Disordered" evidence="4">
    <location>
        <begin position="35"/>
        <end position="58"/>
    </location>
</feature>
<evidence type="ECO:0000313" key="9">
    <source>
        <dbReference type="Proteomes" id="UP001140272"/>
    </source>
</evidence>
<dbReference type="EMBL" id="JACKRN010000222">
    <property type="protein sequence ID" value="MCV7070113.1"/>
    <property type="molecule type" value="Genomic_DNA"/>
</dbReference>
<reference evidence="6" key="1">
    <citation type="submission" date="2020-07" db="EMBL/GenBank/DDBJ databases">
        <authorList>
            <person name="Pettersson B.M.F."/>
            <person name="Behra P.R.K."/>
            <person name="Ramesh M."/>
            <person name="Das S."/>
            <person name="Dasgupta S."/>
            <person name="Kirsebom L.A."/>
        </authorList>
    </citation>
    <scope>NUCLEOTIDE SEQUENCE</scope>
    <source>
        <strain evidence="6">DSM 45406</strain>
    </source>
</reference>
<keyword evidence="8" id="KW-1185">Reference proteome</keyword>
<dbReference type="InterPro" id="IPR050221">
    <property type="entry name" value="26S_Proteasome_ATPase"/>
</dbReference>
<dbReference type="CDD" id="cd19481">
    <property type="entry name" value="RecA-like_protease"/>
    <property type="match status" value="1"/>
</dbReference>
<dbReference type="InterPro" id="IPR003959">
    <property type="entry name" value="ATPase_AAA_core"/>
</dbReference>
<evidence type="ECO:0000313" key="7">
    <source>
        <dbReference type="EMBL" id="ULP37991.1"/>
    </source>
</evidence>
<reference evidence="7" key="3">
    <citation type="submission" date="2022-08" db="EMBL/GenBank/DDBJ databases">
        <title>Whole genome sequencing of non-tuberculosis mycobacteria type-strains.</title>
        <authorList>
            <person name="Igarashi Y."/>
            <person name="Osugi A."/>
            <person name="Mitarai S."/>
        </authorList>
    </citation>
    <scope>NUCLEOTIDE SEQUENCE</scope>
    <source>
        <strain evidence="7">JCM 16372</strain>
    </source>
</reference>
<proteinExistence type="inferred from homology"/>
<evidence type="ECO:0000256" key="1">
    <source>
        <dbReference type="ARBA" id="ARBA00006914"/>
    </source>
</evidence>
<evidence type="ECO:0000313" key="6">
    <source>
        <dbReference type="EMBL" id="MCV7070113.1"/>
    </source>
</evidence>
<dbReference type="Gene3D" id="3.40.50.300">
    <property type="entry name" value="P-loop containing nucleotide triphosphate hydrolases"/>
    <property type="match status" value="1"/>
</dbReference>